<comment type="caution">
    <text evidence="1">The sequence shown here is derived from an EMBL/GenBank/DDBJ whole genome shotgun (WGS) entry which is preliminary data.</text>
</comment>
<protein>
    <submittedName>
        <fullName evidence="1">Uncharacterized protein</fullName>
    </submittedName>
</protein>
<organism evidence="1 2">
    <name type="scientific">Araneus ventricosus</name>
    <name type="common">Orbweaver spider</name>
    <name type="synonym">Epeira ventricosa</name>
    <dbReference type="NCBI Taxonomy" id="182803"/>
    <lineage>
        <taxon>Eukaryota</taxon>
        <taxon>Metazoa</taxon>
        <taxon>Ecdysozoa</taxon>
        <taxon>Arthropoda</taxon>
        <taxon>Chelicerata</taxon>
        <taxon>Arachnida</taxon>
        <taxon>Araneae</taxon>
        <taxon>Araneomorphae</taxon>
        <taxon>Entelegynae</taxon>
        <taxon>Araneoidea</taxon>
        <taxon>Araneidae</taxon>
        <taxon>Araneus</taxon>
    </lineage>
</organism>
<evidence type="ECO:0000313" key="2">
    <source>
        <dbReference type="Proteomes" id="UP000499080"/>
    </source>
</evidence>
<reference evidence="1 2" key="1">
    <citation type="journal article" date="2019" name="Sci. Rep.">
        <title>Orb-weaving spider Araneus ventricosus genome elucidates the spidroin gene catalogue.</title>
        <authorList>
            <person name="Kono N."/>
            <person name="Nakamura H."/>
            <person name="Ohtoshi R."/>
            <person name="Moran D.A.P."/>
            <person name="Shinohara A."/>
            <person name="Yoshida Y."/>
            <person name="Fujiwara M."/>
            <person name="Mori M."/>
            <person name="Tomita M."/>
            <person name="Arakawa K."/>
        </authorList>
    </citation>
    <scope>NUCLEOTIDE SEQUENCE [LARGE SCALE GENOMIC DNA]</scope>
</reference>
<accession>A0A4Y2MXX3</accession>
<dbReference type="AlphaFoldDB" id="A0A4Y2MXX3"/>
<evidence type="ECO:0000313" key="1">
    <source>
        <dbReference type="EMBL" id="GBN30687.1"/>
    </source>
</evidence>
<keyword evidence="2" id="KW-1185">Reference proteome</keyword>
<sequence>MKPAAASSVATFWREIFTSTPGMPGSLSQSSQDEKILFPGDLARPPTSQGPVRLTSMMASPRKKKILRLSLPTPAKPAFLRHRPLRHFPPDVLKVRTRCFVTSQQNFVIHSVFSLHADSAFFDQGPCFLEKRRSTGAGEGERTHFISPFSSLA</sequence>
<dbReference type="EMBL" id="BGPR01007961">
    <property type="protein sequence ID" value="GBN30687.1"/>
    <property type="molecule type" value="Genomic_DNA"/>
</dbReference>
<name>A0A4Y2MXX3_ARAVE</name>
<proteinExistence type="predicted"/>
<gene>
    <name evidence="1" type="ORF">AVEN_116734_1</name>
</gene>
<dbReference type="Proteomes" id="UP000499080">
    <property type="component" value="Unassembled WGS sequence"/>
</dbReference>